<dbReference type="PANTHER" id="PTHR42743">
    <property type="entry name" value="AMINO-ACID AMINOTRANSFERASE"/>
    <property type="match status" value="1"/>
</dbReference>
<dbReference type="InterPro" id="IPR050571">
    <property type="entry name" value="Class-IV_PLP-Dep_Aminotrnsfr"/>
</dbReference>
<evidence type="ECO:0000256" key="6">
    <source>
        <dbReference type="ARBA" id="ARBA00048212"/>
    </source>
</evidence>
<comment type="catalytic activity">
    <reaction evidence="8">
        <text>L-leucine + 2-oxoglutarate = 4-methyl-2-oxopentanoate + L-glutamate</text>
        <dbReference type="Rhea" id="RHEA:18321"/>
        <dbReference type="ChEBI" id="CHEBI:16810"/>
        <dbReference type="ChEBI" id="CHEBI:17865"/>
        <dbReference type="ChEBI" id="CHEBI:29985"/>
        <dbReference type="ChEBI" id="CHEBI:57427"/>
        <dbReference type="EC" id="2.6.1.42"/>
    </reaction>
</comment>
<dbReference type="Pfam" id="PF01063">
    <property type="entry name" value="Aminotran_4"/>
    <property type="match status" value="1"/>
</dbReference>
<dbReference type="SUPFAM" id="SSF56752">
    <property type="entry name" value="D-aminoacid aminotransferase-like PLP-dependent enzymes"/>
    <property type="match status" value="1"/>
</dbReference>
<evidence type="ECO:0000256" key="5">
    <source>
        <dbReference type="ARBA" id="ARBA00013053"/>
    </source>
</evidence>
<comment type="pathway">
    <text evidence="1">Amino-acid biosynthesis; L-isoleucine biosynthesis; L-isoleucine from 2-oxobutanoate: step 4/4.</text>
</comment>
<evidence type="ECO:0000256" key="2">
    <source>
        <dbReference type="ARBA" id="ARBA00004931"/>
    </source>
</evidence>
<dbReference type="Gene3D" id="3.30.470.10">
    <property type="match status" value="1"/>
</dbReference>
<keyword evidence="9" id="KW-0808">Transferase</keyword>
<evidence type="ECO:0000256" key="7">
    <source>
        <dbReference type="ARBA" id="ARBA00048798"/>
    </source>
</evidence>
<dbReference type="Gene3D" id="3.20.10.10">
    <property type="entry name" value="D-amino Acid Aminotransferase, subunit A, domain 2"/>
    <property type="match status" value="1"/>
</dbReference>
<dbReference type="InterPro" id="IPR043132">
    <property type="entry name" value="BCAT-like_C"/>
</dbReference>
<dbReference type="AlphaFoldDB" id="A0A285X7F8"/>
<dbReference type="GO" id="GO:0046394">
    <property type="term" value="P:carboxylic acid biosynthetic process"/>
    <property type="evidence" value="ECO:0007669"/>
    <property type="project" value="UniProtKB-ARBA"/>
</dbReference>
<evidence type="ECO:0000256" key="1">
    <source>
        <dbReference type="ARBA" id="ARBA00004824"/>
    </source>
</evidence>
<evidence type="ECO:0000256" key="3">
    <source>
        <dbReference type="ARBA" id="ARBA00005072"/>
    </source>
</evidence>
<dbReference type="RefSeq" id="WP_097057039.1">
    <property type="nucleotide sequence ID" value="NZ_OCMF01000004.1"/>
</dbReference>
<proteinExistence type="inferred from homology"/>
<comment type="pathway">
    <text evidence="2">Amino-acid biosynthesis; L-valine biosynthesis; L-valine from pyruvate: step 4/4.</text>
</comment>
<reference evidence="10" key="1">
    <citation type="submission" date="2017-09" db="EMBL/GenBank/DDBJ databases">
        <authorList>
            <person name="Varghese N."/>
            <person name="Submissions S."/>
        </authorList>
    </citation>
    <scope>NUCLEOTIDE SEQUENCE [LARGE SCALE GENOMIC DNA]</scope>
    <source>
        <strain evidence="10">CGMCC 1.12641</strain>
    </source>
</reference>
<organism evidence="9 10">
    <name type="scientific">Salinimicrobium sediminis</name>
    <dbReference type="NCBI Taxonomy" id="1343891"/>
    <lineage>
        <taxon>Bacteria</taxon>
        <taxon>Pseudomonadati</taxon>
        <taxon>Bacteroidota</taxon>
        <taxon>Flavobacteriia</taxon>
        <taxon>Flavobacteriales</taxon>
        <taxon>Flavobacteriaceae</taxon>
        <taxon>Salinimicrobium</taxon>
    </lineage>
</organism>
<dbReference type="OrthoDB" id="9805628at2"/>
<comment type="similarity">
    <text evidence="4">Belongs to the class-IV pyridoxal-phosphate-dependent aminotransferase family.</text>
</comment>
<dbReference type="EC" id="2.6.1.42" evidence="5"/>
<evidence type="ECO:0000256" key="8">
    <source>
        <dbReference type="ARBA" id="ARBA00049229"/>
    </source>
</evidence>
<dbReference type="EMBL" id="OCMF01000004">
    <property type="protein sequence ID" value="SOC81273.1"/>
    <property type="molecule type" value="Genomic_DNA"/>
</dbReference>
<dbReference type="GO" id="GO:0004084">
    <property type="term" value="F:branched-chain-amino-acid transaminase activity"/>
    <property type="evidence" value="ECO:0007669"/>
    <property type="project" value="UniProtKB-EC"/>
</dbReference>
<keyword evidence="9" id="KW-0032">Aminotransferase</keyword>
<comment type="pathway">
    <text evidence="3">Amino-acid biosynthesis; L-leucine biosynthesis; L-leucine from 3-methyl-2-oxobutanoate: step 4/4.</text>
</comment>
<dbReference type="InterPro" id="IPR043131">
    <property type="entry name" value="BCAT-like_N"/>
</dbReference>
<evidence type="ECO:0000313" key="10">
    <source>
        <dbReference type="Proteomes" id="UP000219193"/>
    </source>
</evidence>
<dbReference type="InterPro" id="IPR001544">
    <property type="entry name" value="Aminotrans_IV"/>
</dbReference>
<evidence type="ECO:0000313" key="9">
    <source>
        <dbReference type="EMBL" id="SOC81273.1"/>
    </source>
</evidence>
<dbReference type="InterPro" id="IPR036038">
    <property type="entry name" value="Aminotransferase-like"/>
</dbReference>
<comment type="catalytic activity">
    <reaction evidence="7">
        <text>L-isoleucine + 2-oxoglutarate = (S)-3-methyl-2-oxopentanoate + L-glutamate</text>
        <dbReference type="Rhea" id="RHEA:24801"/>
        <dbReference type="ChEBI" id="CHEBI:16810"/>
        <dbReference type="ChEBI" id="CHEBI:29985"/>
        <dbReference type="ChEBI" id="CHEBI:35146"/>
        <dbReference type="ChEBI" id="CHEBI:58045"/>
        <dbReference type="EC" id="2.6.1.42"/>
    </reaction>
</comment>
<protein>
    <recommendedName>
        <fullName evidence="5">branched-chain-amino-acid transaminase</fullName>
        <ecNumber evidence="5">2.6.1.42</ecNumber>
    </recommendedName>
</protein>
<gene>
    <name evidence="9" type="ORF">SAMN06296241_2847</name>
</gene>
<comment type="catalytic activity">
    <reaction evidence="6">
        <text>L-valine + 2-oxoglutarate = 3-methyl-2-oxobutanoate + L-glutamate</text>
        <dbReference type="Rhea" id="RHEA:24813"/>
        <dbReference type="ChEBI" id="CHEBI:11851"/>
        <dbReference type="ChEBI" id="CHEBI:16810"/>
        <dbReference type="ChEBI" id="CHEBI:29985"/>
        <dbReference type="ChEBI" id="CHEBI:57762"/>
        <dbReference type="EC" id="2.6.1.42"/>
    </reaction>
</comment>
<dbReference type="CDD" id="cd00449">
    <property type="entry name" value="PLPDE_IV"/>
    <property type="match status" value="1"/>
</dbReference>
<keyword evidence="10" id="KW-1185">Reference proteome</keyword>
<sequence>MVNINGEIREKEEAALSITNRGFAYGDALFETLRVINGRIIFWEDHYFRLMASMRIMRMEIPLNFSPEFLESEIQQLVEENGLSGSAARVKFTVYRKEGGLYAPATNEIDYLITASALPDAFYLLNEQFYELELFKDHYVTAGLLSTLKTNNRAINILGSIYAKENEYDNCFLINEQKNVVEALNGNIFLVKDKVIKTPPLTDGCLKGITRGKILEIVKKLPDYQIEEASVSPFELQKADEIFITNVGVGIQPVSKYRKKEYSNEVAKTLLGRLNTLARLS</sequence>
<name>A0A285X7F8_9FLAO</name>
<evidence type="ECO:0000256" key="4">
    <source>
        <dbReference type="ARBA" id="ARBA00009320"/>
    </source>
</evidence>
<dbReference type="Proteomes" id="UP000219193">
    <property type="component" value="Unassembled WGS sequence"/>
</dbReference>
<accession>A0A285X7F8</accession>
<dbReference type="PANTHER" id="PTHR42743:SF11">
    <property type="entry name" value="AMINODEOXYCHORISMATE LYASE"/>
    <property type="match status" value="1"/>
</dbReference>